<dbReference type="InterPro" id="IPR036890">
    <property type="entry name" value="HATPase_C_sf"/>
</dbReference>
<sequence length="4080" mass="443005">MDQWSDFGQKVDLCARIRQILQDYGEGTSIFKELLQNADDAGASKVSFCLDYRHHATESLSYQGFAPLQGPALYAYNNAVFTEGDFQSISRIGDSIKRSESNKTGRFGVGFNATYHITDVPSFCSGKHCVYFDPHCLYLPNLSALNPGKMIDFVAAKPSLLEQFPDQFQPFCAFGCDMRTEFPGTLFRLPLRTAALAIKSRISQQVYDPAKVKRMLDAVASEAVTMMLLSKALAAPAIPWGAVAARLPADSDAGVSGVDGQAFCFLPLPARTGLPLHINAFFELSSNRRDIWYAPDLVESSKLRCDWNISLLEDVALRDCPVVYTSALGGRWLRPSEAIYADQSSQGNTALLAASIAVGMPMASTPPEATRLLLQHAMNQPHLLMPTLLRSHMRSHTRLAIAACQGSDEHAAAIASYSIEDIYDEDEQSIQQLSGVPLQLGNRSVHIVGSGSDICVLTEDEQLLLASESDLFIRTTHMSAESHARFLAIAATGVLDIKRLDLAALQDAFLKRMLPSSWRASVEVTWSPDGSQIPNFDWLSKLWTWLQACDLGDNLSWPLVPVAGDVLVWLPANIAASTLLWQGSLDPGIRWACQDPCHKLGCRFVSAAFKLEQHPLLQDERDRLRQFLLMDKWHKPPLTADALQTLKALPIFQTACGAAACSAPPGCPGHASLLDATVVVPEGLLPELLSNLPPTFIVASNSMQSRVLGDRLGVRQLKPVEFYRTQVFPNLGSMEPSLRDRVMTAVLLQLNQLEAADKAIIHQLSRTAFVTTADGSLQPPCSLYDPRSPELTLLDSARYAERLQQTDPAAARERGKSLLAHLELEAERLLGSGRTWGSPKPLAKLFARTSRPEQQSTTADAARFWTELAQIAWCPVLTEPPALGCPCIFTGHGFVSTDKVALKGPLNLAPWLVIIPSELTPFNKLFSMLGASASFSARQYISTLHEMATVHGTSEALPSGVLDQALSITQDLSGMSILPDAAIYVPDHRDIMQLATSLLFNDAPWTADPDARFVHPKLSFKVAEAVGCMSMRRSMLAGTAASMQLGFNMQSFGQSEALTTRLKHIIDAYADGPGILLELVQNADDAGATEVAFMLDEESYGTNSILGPNMSHWQGPALCCYNNGVFSEADFHNISRIGQDSKLDKPAATGRFGLGFNANYHLTDLPSFVSGSHIVMFDPSAKYLPNVSPAQPGLKIAFTRANLLRQFPDTFAPYLHFGCTMQQPFDGTLFRFPLRTEETAEMSEIKKEPYTLQAARRLLEAFQESAGLALLFLKSVQTISTHIRHSDGTVELLQRVNLQCQGGATPQASICSFLQSVNQRGQKKFHDQLRAISESRLPRYCELVKVTSQAGGDAQQPGSQNWLVTAGLGGTRPREMTLAQNSRGLVPWAGIAARLHPDHLLQESGNLASGRAFCFLPLPVSVGMPVHVNGYFELSSNRRDIWTEGVSEADLAGQGLQKARWNQALLEDLAAPLYADLLLAATQHLKHGSAAYYALWPAQQPREPWAQLAQQLYLRIEDSPLIWSQANGGQWLKAGDALFPDEACRSESGLADLLIKDGCPLCIEVPAAVAEQILLHTPGARQLTPAQARAHLKSNQRHPALCVEDVEQRSEVAKVLLEYCMSDFDLSDTRSVAQLKGLPLCMLANGSLTPFQGNGGLKFVLTDEQHDLLAAHPSAILVWKAGSPLGDRLAACAAINALNLSLLTADALANVFLPALLPATWRDEQLVTWRHDGELTAASVSSDWLKRLWSMLLQFPDLSPLSAWPLVPVQGERLCRADPAAQIMSRSEDETVSSALTKLGFQLIDIRMGIDVSAPVMRKLLYPSNAKGILQALAANVKNKPAALTQKVRHAALTPHECHQLSAFLLQVQWYEGGDILSKSLKNMLCAMPIFEEAQSSAAMAAGSGSAATFLDLTQPRQLAPQGTRIDILPGSTFVRAHSDAQARILVDHLGVKRLSQTEVLQNHVFHRIRELSPDVRNSTMLNMCQDLPSLILSNRQLKAELTTLEFLPTAQSGLAAPSRLYDPRNSALTKLLDPNKHFPAYPFDSDEILDALTLVGLRDTLTIDVMAEAAKALENEDSESPSASAMERAAALLGQLDLLAISEAGQEASESAERSAAWDALQRKRLGWAGPVSAISLASQLVELGRMHEVLAEDMDEERTHALEAAVVQLYQALATSMMDNTDVIVPILQSSNSRRCCCIWTGLLGPGAGFAEPGNVATNSAVSLRPYLFSLPQPLLPFRDLFAIMQVADEYGPQHYARGLARVMDEQRTKGGNQPLTEAQMDAVLQMAGGLAEIWRASSGSLHTPLVLPDANGIMAPILHLFVNDADWLAKDKRLLHEAIDPSIGRALGVKSLRYHHQVAKDKTADLGCPQARSVADLLTKHQASLGQDGLAELQGPAVCFCIHGVTLKPQELTILQQPGSPYRLRDVTCTYGTGLQAAYSIADVVTVLSGDSLHMWDPQAMYLKPDDSGGSEVGKRFQHAGSDLVTKFEHQFVPWRFAGMDVGQEINATLIRLPLRTAEQATMSKLSVAAPTIEDVSKGLESLSRDLGRSLLFLGSLRTLRTLQWSPASSDPVAITQVSLIPSAAGTRLPFTEADLQRPSGNRLRALGGLLRGKRDMPNPRKTATFSLISTQADGAMEPEYWRCTSAWGLGNTRRLAFDSKCLDPPLVPAVAIAVKLAHRDVQPASGLFAPLPIRRGVSCEAADADHLQKLPFLLCANFALDASSGRQLYGLQAPPVDLNAVQIDQLAVAELRAAFNQELLQVAGLQVWLDTFEAIRNMQLVPNTQSSYLPCTALYSLIPDIPEPEAAEQTLAGHAAAAHLCKQICLEVGRRSVWHVRTGPMVTLSDGCFLQTRVDHLGDKATDFIKRAFPLFSADWRVKVALEAAGVAACSELQSPGRGSEDRTMRATLEAMGLPMPTEGTPLDALLQSSPVRDTFNRLRSLLDQQAGVGPAVGTPPVTAGPGNPEAATAPVLALRWMREDSGLLDGTYDAATLQDCLGLPVGTAAGDIVTLGSRRLFAWSHTYAVSPLTIIPARHKDTYKDFLHPDVVEQLGAHLASQEVLQALKLEQYHVAACEQHLRMLGHPRWRRDQDVRWKDLDGQERLIDICSQQGLLQADLLSSQHGVQLFDYLCKELPDGSRAAFLASLPIFPTVAGSRVPAAGLGHVRWTCPTAVVDAVVGRVAAIPFSLRDGYLLHLEHHLQLYERIHVPIHDDAQLIRHILLPNFDAELKQVLADTEFVPVRHSEPVTCKRPRDLYDPTSPLLEKIFQAKQVFPAEDFSTPAWLEVLRAAGLKSEITAEIFLMCAREVATWRNDLQGPDLARSEFVWSCALELGRHYADSASAFHPFGIYGVLRNLKCFPATKGLPGSSSCTRLLISSSEAVLQRDWALAWTVAPILQPNCEPPHFTFRHLQITSPPILATVMSHLEQVGRDAGEQTLANWPSSAGSVEDVFGRVLRHLSAQGLNTRQQGRLRDVAFIPVANATRLAAPTQLFIRLPGDLAPLAFEVPVQLVSHMALLQELGVAESATTEKLISLLQGMAASLGRCRLNTNEVQAVVRVLQALCAANDAASAQQLQLAWQRGDLAVPAASSRLVPVGTCVHKGSAPARMLNRVDLTKVTLVHPLVSTEVCQKLGMPALENIVTEQLDDRQPLQIIDSIQGMSCEAAQQLLVAPWLVAAVHQVVRQYSQQIPALRDRDQQKLSVALQNASKRLHFVRACHTRLVRSPAVDVTRTDVPSQVYFFADAMSGMLLVAEPPDRVPLSAILAQAISAALPSPVPLPLDAMLIQQPSAWTTLQSALVLGTGGEEMDQAGSAGQLGTPVLPHDLDLVQLRPLRPYALGELCAFSADLVPEAPAPDSRGVRLVYGRAAASTRPPSNAAVYHVSVEVAPGQFAQLLSSQVYSFRSGAQAAGAQSSGASHPRRPEAHQPVHLSSATDSAAGGGPNARAAEESGTEGAAAIRAISPSEAMSAMRDMLAAAGVVMSEDRAQMVQESLTLREQLTSAQAQTEAARRDVMAARAEAEAGADAAKCKICLAQDANAAMIACGHMLCASCAGSCRQSCPFCRKASNFVKLFR</sequence>
<dbReference type="SUPFAM" id="SSF55874">
    <property type="entry name" value="ATPase domain of HSP90 chaperone/DNA topoisomerase II/histidine kinase"/>
    <property type="match status" value="2"/>
</dbReference>
<dbReference type="SMART" id="SM00184">
    <property type="entry name" value="RING"/>
    <property type="match status" value="1"/>
</dbReference>
<evidence type="ECO:0000313" key="8">
    <source>
        <dbReference type="Proteomes" id="UP001465755"/>
    </source>
</evidence>
<evidence type="ECO:0000256" key="5">
    <source>
        <dbReference type="SAM" id="MobiDB-lite"/>
    </source>
</evidence>
<dbReference type="SUPFAM" id="SSF57850">
    <property type="entry name" value="RING/U-box"/>
    <property type="match status" value="1"/>
</dbReference>
<dbReference type="InterPro" id="IPR013083">
    <property type="entry name" value="Znf_RING/FYVE/PHD"/>
</dbReference>
<reference evidence="7 8" key="1">
    <citation type="journal article" date="2024" name="Nat. Commun.">
        <title>Phylogenomics reveals the evolutionary origins of lichenization in chlorophyte algae.</title>
        <authorList>
            <person name="Puginier C."/>
            <person name="Libourel C."/>
            <person name="Otte J."/>
            <person name="Skaloud P."/>
            <person name="Haon M."/>
            <person name="Grisel S."/>
            <person name="Petersen M."/>
            <person name="Berrin J.G."/>
            <person name="Delaux P.M."/>
            <person name="Dal Grande F."/>
            <person name="Keller J."/>
        </authorList>
    </citation>
    <scope>NUCLEOTIDE SEQUENCE [LARGE SCALE GENOMIC DNA]</scope>
    <source>
        <strain evidence="7 8">SAG 2036</strain>
    </source>
</reference>
<dbReference type="EMBL" id="JALJOQ010000094">
    <property type="protein sequence ID" value="KAK9798935.1"/>
    <property type="molecule type" value="Genomic_DNA"/>
</dbReference>
<dbReference type="Pfam" id="PF13920">
    <property type="entry name" value="zf-C3HC4_3"/>
    <property type="match status" value="1"/>
</dbReference>
<proteinExistence type="predicted"/>
<organism evidence="7 8">
    <name type="scientific">Symbiochloris irregularis</name>
    <dbReference type="NCBI Taxonomy" id="706552"/>
    <lineage>
        <taxon>Eukaryota</taxon>
        <taxon>Viridiplantae</taxon>
        <taxon>Chlorophyta</taxon>
        <taxon>core chlorophytes</taxon>
        <taxon>Trebouxiophyceae</taxon>
        <taxon>Trebouxiales</taxon>
        <taxon>Trebouxiaceae</taxon>
        <taxon>Symbiochloris</taxon>
    </lineage>
</organism>
<protein>
    <recommendedName>
        <fullName evidence="6">RING-type domain-containing protein</fullName>
    </recommendedName>
</protein>
<accession>A0AAW1NZJ4</accession>
<evidence type="ECO:0000256" key="1">
    <source>
        <dbReference type="ARBA" id="ARBA00022723"/>
    </source>
</evidence>
<dbReference type="Gene3D" id="3.30.40.10">
    <property type="entry name" value="Zinc/RING finger domain, C3HC4 (zinc finger)"/>
    <property type="match status" value="1"/>
</dbReference>
<dbReference type="Pfam" id="PF25794">
    <property type="entry name" value="SACS"/>
    <property type="match status" value="3"/>
</dbReference>
<dbReference type="InterPro" id="IPR017907">
    <property type="entry name" value="Znf_RING_CS"/>
</dbReference>
<dbReference type="Proteomes" id="UP001465755">
    <property type="component" value="Unassembled WGS sequence"/>
</dbReference>
<dbReference type="InterPro" id="IPR001841">
    <property type="entry name" value="Znf_RING"/>
</dbReference>
<evidence type="ECO:0000256" key="4">
    <source>
        <dbReference type="PROSITE-ProRule" id="PRU00175"/>
    </source>
</evidence>
<dbReference type="GO" id="GO:0008270">
    <property type="term" value="F:zinc ion binding"/>
    <property type="evidence" value="ECO:0007669"/>
    <property type="project" value="UniProtKB-KW"/>
</dbReference>
<dbReference type="NCBIfam" id="NF047352">
    <property type="entry name" value="P_loop_sacsin"/>
    <property type="match status" value="2"/>
</dbReference>
<feature type="region of interest" description="Disordered" evidence="5">
    <location>
        <begin position="3916"/>
        <end position="3961"/>
    </location>
</feature>
<dbReference type="PANTHER" id="PTHR15600:SF42">
    <property type="entry name" value="SACSIN"/>
    <property type="match status" value="1"/>
</dbReference>
<name>A0AAW1NZJ4_9CHLO</name>
<evidence type="ECO:0000313" key="7">
    <source>
        <dbReference type="EMBL" id="KAK9798935.1"/>
    </source>
</evidence>
<evidence type="ECO:0000256" key="3">
    <source>
        <dbReference type="ARBA" id="ARBA00022833"/>
    </source>
</evidence>
<comment type="caution">
    <text evidence="7">The sequence shown here is derived from an EMBL/GenBank/DDBJ whole genome shotgun (WGS) entry which is preliminary data.</text>
</comment>
<keyword evidence="8" id="KW-1185">Reference proteome</keyword>
<dbReference type="PROSITE" id="PS50089">
    <property type="entry name" value="ZF_RING_2"/>
    <property type="match status" value="1"/>
</dbReference>
<keyword evidence="3" id="KW-0862">Zinc</keyword>
<evidence type="ECO:0000256" key="2">
    <source>
        <dbReference type="ARBA" id="ARBA00022771"/>
    </source>
</evidence>
<dbReference type="GO" id="GO:0030544">
    <property type="term" value="F:Hsp70 protein binding"/>
    <property type="evidence" value="ECO:0007669"/>
    <property type="project" value="TreeGrafter"/>
</dbReference>
<keyword evidence="2 4" id="KW-0863">Zinc-finger</keyword>
<dbReference type="InterPro" id="IPR058210">
    <property type="entry name" value="SACS/Nov_dom"/>
</dbReference>
<keyword evidence="1" id="KW-0479">Metal-binding</keyword>
<feature type="domain" description="RING-type" evidence="6">
    <location>
        <begin position="4035"/>
        <end position="4070"/>
    </location>
</feature>
<dbReference type="InterPro" id="IPR052972">
    <property type="entry name" value="Sacsin_chaperone_reg"/>
</dbReference>
<evidence type="ECO:0000259" key="6">
    <source>
        <dbReference type="PROSITE" id="PS50089"/>
    </source>
</evidence>
<dbReference type="PANTHER" id="PTHR15600">
    <property type="entry name" value="SACSIN"/>
    <property type="match status" value="1"/>
</dbReference>
<gene>
    <name evidence="7" type="ORF">WJX73_003884</name>
</gene>
<dbReference type="PROSITE" id="PS00518">
    <property type="entry name" value="ZF_RING_1"/>
    <property type="match status" value="1"/>
</dbReference>